<dbReference type="InterPro" id="IPR024432">
    <property type="entry name" value="Put_RecE_PDDEXK-like_dom"/>
</dbReference>
<evidence type="ECO:0000313" key="2">
    <source>
        <dbReference type="EMBL" id="RIV19748.1"/>
    </source>
</evidence>
<proteinExistence type="predicted"/>
<accession>A0A418M233</accession>
<protein>
    <recommendedName>
        <fullName evidence="1">Putative exodeoxyribonuclease 8 PDDEXK-like domain-containing protein</fullName>
    </recommendedName>
</protein>
<dbReference type="Proteomes" id="UP000283523">
    <property type="component" value="Unassembled WGS sequence"/>
</dbReference>
<gene>
    <name evidence="2" type="ORF">DYU11_22730</name>
</gene>
<dbReference type="EMBL" id="QXED01000007">
    <property type="protein sequence ID" value="RIV19748.1"/>
    <property type="molecule type" value="Genomic_DNA"/>
</dbReference>
<dbReference type="OrthoDB" id="256590at2"/>
<evidence type="ECO:0000313" key="3">
    <source>
        <dbReference type="Proteomes" id="UP000283523"/>
    </source>
</evidence>
<dbReference type="InterPro" id="IPR011604">
    <property type="entry name" value="PDDEXK-like_dom_sf"/>
</dbReference>
<dbReference type="Gene3D" id="3.90.320.10">
    <property type="match status" value="1"/>
</dbReference>
<dbReference type="Pfam" id="PF12684">
    <property type="entry name" value="DUF3799"/>
    <property type="match status" value="1"/>
</dbReference>
<dbReference type="AlphaFoldDB" id="A0A418M233"/>
<comment type="caution">
    <text evidence="2">The sequence shown here is derived from an EMBL/GenBank/DDBJ whole genome shotgun (WGS) entry which is preliminary data.</text>
</comment>
<name>A0A418M233_9BACT</name>
<organism evidence="2 3">
    <name type="scientific">Fibrisoma montanum</name>
    <dbReference type="NCBI Taxonomy" id="2305895"/>
    <lineage>
        <taxon>Bacteria</taxon>
        <taxon>Pseudomonadati</taxon>
        <taxon>Bacteroidota</taxon>
        <taxon>Cytophagia</taxon>
        <taxon>Cytophagales</taxon>
        <taxon>Spirosomataceae</taxon>
        <taxon>Fibrisoma</taxon>
    </lineage>
</organism>
<sequence>MEAGLFDTLEQAVAGGEFNPTGYDPADYADMNTVIRFIRNRRKIVGADLVKLAQNGEVIRDSFGKYLSSPHLSSSALKEIHKTPLHFWCALHEPKIRPEKRAFDLGTWCHLAFLEPNKFDRVLVEPRASLSTTEGVTRLLSFWERKLKNVKRGDRSLITYCQALIKKRGLKLDKMDGRKALLQAYRDYSGFTCIDARTKEVIKLIKRHYHLYGGGLLPELMQGAVPECSFYSHDAETGLPVKVRPDAFLLEENAGANLIISFKTTSADSVSKFAYDAAKYRYQLAEGMYLDVMSQVTGRQFSGVITVMLQTVPPYLPAVFWWDAEFLAAGKYMYRQALTQVKQCTESGLFPGFDAFAEHPDDMGLIPFRLPEWSLRELTPTGL</sequence>
<reference evidence="2 3" key="1">
    <citation type="submission" date="2018-08" db="EMBL/GenBank/DDBJ databases">
        <title>Fibrisoma montanum sp. nov., isolated from Danxia mountain soil.</title>
        <authorList>
            <person name="Huang Y."/>
        </authorList>
    </citation>
    <scope>NUCLEOTIDE SEQUENCE [LARGE SCALE GENOMIC DNA]</scope>
    <source>
        <strain evidence="2 3">HYT19</strain>
    </source>
</reference>
<dbReference type="RefSeq" id="WP_119670034.1">
    <property type="nucleotide sequence ID" value="NZ_QXED01000007.1"/>
</dbReference>
<keyword evidence="3" id="KW-1185">Reference proteome</keyword>
<evidence type="ECO:0000259" key="1">
    <source>
        <dbReference type="Pfam" id="PF12684"/>
    </source>
</evidence>
<feature type="domain" description="Putative exodeoxyribonuclease 8 PDDEXK-like" evidence="1">
    <location>
        <begin position="73"/>
        <end position="351"/>
    </location>
</feature>